<sequence length="787" mass="86883">MALKTRTLTLSLFLLTGTASVWACGPFFPEGLLSDRTETFAKTPNNGFVYELSQILPSIPHKEPELERSETDDQLIDTTLKALPPAQQTLYNHLLTTAHSGDDAYAHGAALPEAFRLYVAAARDYHLWRAHPHHDRSAAILERLTAITRLPATVSQPRLAWAFYMMGEVHAHRQFLHGYAFSTETDSAARAFQQTRQVVEAGAPDPLALAHQSYGEEAALFLNNGEKRCVWTDFFSSKPCADNVELSDLHHAIALYTQQQADGWIPHDNLTGNDSSLDSLAVIAGWALNSSSELSSLIREPLTRRILVAFALSDYSESTASAHQNLLNAFKNNPTLAVENADQLATLAYHEGSYREASTFASHSHSPLAEWIQAKIAIHDGHTKDAATFYDHAIQALKANPHRLSDDNIMLLKGEHGTIQLAQGDILQAFNIFFNAVMFEEGQAVTEDATAAASAISLTPGLDQVHMANSYDSQKQLGSDLSYLAERILTVDELKTIIDRRLPQKSVVAQHADISSATGMLYSLLARRLVREGRPEEALPYLYTIGQAHPDTSPDDPSYNIALYPYDITRAYIQALKKAHDSIDPISAAQGWFEATTIAHDHGLLIMGYEQSPDYVSSFGGLYSEGSGPTSVAQAPMAPRSAYDDKLYPTYTAPIETARYAASSPHPLDSSPASHDDTYDFIQKTSTLLPPRSQAFAMVLCQGIQWSLHSGDTDNAHELYKRYIDEGAYGPFSASIGPYKTRCEAPDFEGARYFDERAFGRKILRFFHLNRWLSQHPAASQPKKATP</sequence>
<feature type="chain" id="PRO_5045041123" evidence="1">
    <location>
        <begin position="24"/>
        <end position="787"/>
    </location>
</feature>
<evidence type="ECO:0000313" key="3">
    <source>
        <dbReference type="Proteomes" id="UP001062901"/>
    </source>
</evidence>
<comment type="caution">
    <text evidence="2">The sequence shown here is derived from an EMBL/GenBank/DDBJ whole genome shotgun (WGS) entry which is preliminary data.</text>
</comment>
<dbReference type="EMBL" id="BAQD01000011">
    <property type="protein sequence ID" value="GBQ06330.1"/>
    <property type="molecule type" value="Genomic_DNA"/>
</dbReference>
<dbReference type="Proteomes" id="UP001062901">
    <property type="component" value="Unassembled WGS sequence"/>
</dbReference>
<protein>
    <submittedName>
        <fullName evidence="2">TPR repeat-containing protein</fullName>
    </submittedName>
</protein>
<organism evidence="2 3">
    <name type="scientific">Saccharibacter floricola DSM 15669</name>
    <dbReference type="NCBI Taxonomy" id="1123227"/>
    <lineage>
        <taxon>Bacteria</taxon>
        <taxon>Pseudomonadati</taxon>
        <taxon>Pseudomonadota</taxon>
        <taxon>Alphaproteobacteria</taxon>
        <taxon>Acetobacterales</taxon>
        <taxon>Acetobacteraceae</taxon>
        <taxon>Saccharibacter</taxon>
    </lineage>
</organism>
<evidence type="ECO:0000313" key="2">
    <source>
        <dbReference type="EMBL" id="GBQ06330.1"/>
    </source>
</evidence>
<keyword evidence="1" id="KW-0732">Signal</keyword>
<evidence type="ECO:0000256" key="1">
    <source>
        <dbReference type="SAM" id="SignalP"/>
    </source>
</evidence>
<name>A0ABQ0P1L7_9PROT</name>
<gene>
    <name evidence="2" type="ORF">AA15669_0885</name>
</gene>
<accession>A0ABQ0P1L7</accession>
<dbReference type="RefSeq" id="WP_018980599.1">
    <property type="nucleotide sequence ID" value="NZ_BAQD01000011.1"/>
</dbReference>
<feature type="signal peptide" evidence="1">
    <location>
        <begin position="1"/>
        <end position="23"/>
    </location>
</feature>
<reference evidence="2" key="1">
    <citation type="submission" date="2013-04" db="EMBL/GenBank/DDBJ databases">
        <title>The genome sequencing project of 58 acetic acid bacteria.</title>
        <authorList>
            <person name="Okamoto-Kainuma A."/>
            <person name="Ishikawa M."/>
            <person name="Umino S."/>
            <person name="Koizumi Y."/>
            <person name="Shiwa Y."/>
            <person name="Yoshikawa H."/>
            <person name="Matsutani M."/>
            <person name="Matsushita K."/>
        </authorList>
    </citation>
    <scope>NUCLEOTIDE SEQUENCE</scope>
    <source>
        <strain evidence="2">DSM 15669</strain>
    </source>
</reference>
<proteinExistence type="predicted"/>
<keyword evidence="3" id="KW-1185">Reference proteome</keyword>